<evidence type="ECO:0000313" key="3">
    <source>
        <dbReference type="Proteomes" id="UP000465266"/>
    </source>
</evidence>
<keyword evidence="3" id="KW-1185">Reference proteome</keyword>
<proteinExistence type="predicted"/>
<reference evidence="2 3" key="1">
    <citation type="submission" date="2020-01" db="EMBL/GenBank/DDBJ databases">
        <title>Draft genome sequence of Aspergillus udagawae IFM 53868.</title>
        <authorList>
            <person name="Takahashi H."/>
            <person name="Yaguchi T."/>
        </authorList>
    </citation>
    <scope>NUCLEOTIDE SEQUENCE [LARGE SCALE GENOMIC DNA]</scope>
    <source>
        <strain evidence="2 3">IFM 53868</strain>
    </source>
</reference>
<sequence>MRPAQSHLLEDPQCQACQSIRAMAIHTAPTSPVQGQGRLSAAQAQARAQARLADRVVSCQRFYRAGPGSHFFEVTCAAQQSQQALPATPQTPAERIRAHIDQALREGEAAAKLANYQVPSLEGHPTEVSPWLELTRWPEYLRGQDLTAVALLGYPADPVQEPLLALFSASVERLIQQAYQTIRSGQINEFDQIQINTFFREPGVWNQPIQIHLRPKTYRQYCQVWQRLVCFAYRSTRPDQPIQLRHQLNTAQLAALDQMEEYSQRLLALCTKQPGSLQVSEVSQAPQAPGTSLTLYIPPQPLTPWPLLAPQAPQAPQTSAEPLGPLVPPAPPAQSPQEEKAQNQLDQACLALSIALLDHTLKGDLFESTLVAFLAVLGVDPARQTFWEPYAYTSYLSGLVKMAQMLVALQAVH</sequence>
<evidence type="ECO:0000256" key="1">
    <source>
        <dbReference type="SAM" id="MobiDB-lite"/>
    </source>
</evidence>
<feature type="compositionally biased region" description="Pro residues" evidence="1">
    <location>
        <begin position="325"/>
        <end position="334"/>
    </location>
</feature>
<dbReference type="EMBL" id="BLKG01000188">
    <property type="protein sequence ID" value="GFF98536.1"/>
    <property type="molecule type" value="Genomic_DNA"/>
</dbReference>
<organism evidence="2 3">
    <name type="scientific">Aspergillus udagawae</name>
    <dbReference type="NCBI Taxonomy" id="91492"/>
    <lineage>
        <taxon>Eukaryota</taxon>
        <taxon>Fungi</taxon>
        <taxon>Dikarya</taxon>
        <taxon>Ascomycota</taxon>
        <taxon>Pezizomycotina</taxon>
        <taxon>Eurotiomycetes</taxon>
        <taxon>Eurotiomycetidae</taxon>
        <taxon>Eurotiales</taxon>
        <taxon>Aspergillaceae</taxon>
        <taxon>Aspergillus</taxon>
        <taxon>Aspergillus subgen. Fumigati</taxon>
    </lineage>
</organism>
<protein>
    <submittedName>
        <fullName evidence="2">Uncharacterized protein</fullName>
    </submittedName>
</protein>
<comment type="caution">
    <text evidence="2">The sequence shown here is derived from an EMBL/GenBank/DDBJ whole genome shotgun (WGS) entry which is preliminary data.</text>
</comment>
<accession>A0ABQ1BCK4</accession>
<feature type="region of interest" description="Disordered" evidence="1">
    <location>
        <begin position="307"/>
        <end position="341"/>
    </location>
</feature>
<gene>
    <name evidence="2" type="ORF">IFM53868_09845</name>
</gene>
<name>A0ABQ1BCK4_9EURO</name>
<dbReference type="Proteomes" id="UP000465266">
    <property type="component" value="Unassembled WGS sequence"/>
</dbReference>
<feature type="compositionally biased region" description="Low complexity" evidence="1">
    <location>
        <begin position="307"/>
        <end position="324"/>
    </location>
</feature>
<evidence type="ECO:0000313" key="2">
    <source>
        <dbReference type="EMBL" id="GFF98536.1"/>
    </source>
</evidence>